<keyword evidence="2" id="KW-1185">Reference proteome</keyword>
<protein>
    <recommendedName>
        <fullName evidence="3">Transposase IS200-like domain-containing protein</fullName>
    </recommendedName>
</protein>
<evidence type="ECO:0000313" key="2">
    <source>
        <dbReference type="Proteomes" id="UP000615455"/>
    </source>
</evidence>
<organism evidence="1 2">
    <name type="scientific">Paenibacillus marchantiophytorum</name>
    <dbReference type="NCBI Taxonomy" id="1619310"/>
    <lineage>
        <taxon>Bacteria</taxon>
        <taxon>Bacillati</taxon>
        <taxon>Bacillota</taxon>
        <taxon>Bacilli</taxon>
        <taxon>Bacillales</taxon>
        <taxon>Paenibacillaceae</taxon>
        <taxon>Paenibacillus</taxon>
    </lineage>
</organism>
<name>A0ABQ2BQI3_9BACL</name>
<sequence length="98" mass="11233">MLFVNARKYKFLRGFKGFSHYCGDPKKGFKLLACEGCHDLRWCPIGARDVSARRFHAEKRKSGARVLSEDVCLVNHRHVILTIDEGLRDMLLDWGVGL</sequence>
<dbReference type="EMBL" id="BMHE01000003">
    <property type="protein sequence ID" value="GGI45189.1"/>
    <property type="molecule type" value="Genomic_DNA"/>
</dbReference>
<evidence type="ECO:0000313" key="1">
    <source>
        <dbReference type="EMBL" id="GGI45189.1"/>
    </source>
</evidence>
<comment type="caution">
    <text evidence="1">The sequence shown here is derived from an EMBL/GenBank/DDBJ whole genome shotgun (WGS) entry which is preliminary data.</text>
</comment>
<gene>
    <name evidence="1" type="ORF">GCM10008018_10850</name>
</gene>
<reference evidence="2" key="1">
    <citation type="journal article" date="2019" name="Int. J. Syst. Evol. Microbiol.">
        <title>The Global Catalogue of Microorganisms (GCM) 10K type strain sequencing project: providing services to taxonomists for standard genome sequencing and annotation.</title>
        <authorList>
            <consortium name="The Broad Institute Genomics Platform"/>
            <consortium name="The Broad Institute Genome Sequencing Center for Infectious Disease"/>
            <person name="Wu L."/>
            <person name="Ma J."/>
        </authorList>
    </citation>
    <scope>NUCLEOTIDE SEQUENCE [LARGE SCALE GENOMIC DNA]</scope>
    <source>
        <strain evidence="2">CGMCC 1.15043</strain>
    </source>
</reference>
<dbReference type="Proteomes" id="UP000615455">
    <property type="component" value="Unassembled WGS sequence"/>
</dbReference>
<evidence type="ECO:0008006" key="3">
    <source>
        <dbReference type="Google" id="ProtNLM"/>
    </source>
</evidence>
<accession>A0ABQ2BQI3</accession>
<proteinExistence type="predicted"/>